<dbReference type="EMBL" id="SDPV01000001">
    <property type="protein sequence ID" value="RXZ66024.1"/>
    <property type="molecule type" value="Genomic_DNA"/>
</dbReference>
<dbReference type="Proteomes" id="UP000293623">
    <property type="component" value="Unassembled WGS sequence"/>
</dbReference>
<proteinExistence type="predicted"/>
<evidence type="ECO:0000313" key="2">
    <source>
        <dbReference type="Proteomes" id="UP000293623"/>
    </source>
</evidence>
<protein>
    <submittedName>
        <fullName evidence="1">Uncharacterized protein</fullName>
    </submittedName>
</protein>
<gene>
    <name evidence="1" type="ORF">ETX26_04720</name>
</gene>
<comment type="caution">
    <text evidence="1">The sequence shown here is derived from an EMBL/GenBank/DDBJ whole genome shotgun (WGS) entry which is preliminary data.</text>
</comment>
<name>A0A4Q2KL30_9SPHN</name>
<accession>A0A4Q2KL30</accession>
<keyword evidence="2" id="KW-1185">Reference proteome</keyword>
<reference evidence="1 2" key="1">
    <citation type="submission" date="2019-01" db="EMBL/GenBank/DDBJ databases">
        <title>Altererythrobacter rhizovicinus sp. nov., isolated from the rhizosphere soil of Haloxylon ammodendron.</title>
        <authorList>
            <person name="Li H.-P."/>
            <person name="Gou J.-Y."/>
            <person name="Yao D."/>
            <person name="Han Q.-Q."/>
            <person name="Shao K.-Z."/>
            <person name="Zhao Q."/>
            <person name="Zhang J.-L."/>
        </authorList>
    </citation>
    <scope>NUCLEOTIDE SEQUENCE [LARGE SCALE GENOMIC DNA]</scope>
    <source>
        <strain evidence="1 2">AY-3R</strain>
    </source>
</reference>
<evidence type="ECO:0000313" key="1">
    <source>
        <dbReference type="EMBL" id="RXZ66024.1"/>
    </source>
</evidence>
<dbReference type="OrthoDB" id="7450772at2"/>
<organism evidence="1 2">
    <name type="scientific">Pelagerythrobacter rhizovicinus</name>
    <dbReference type="NCBI Taxonomy" id="2268576"/>
    <lineage>
        <taxon>Bacteria</taxon>
        <taxon>Pseudomonadati</taxon>
        <taxon>Pseudomonadota</taxon>
        <taxon>Alphaproteobacteria</taxon>
        <taxon>Sphingomonadales</taxon>
        <taxon>Erythrobacteraceae</taxon>
        <taxon>Pelagerythrobacter</taxon>
    </lineage>
</organism>
<dbReference type="AlphaFoldDB" id="A0A4Q2KL30"/>
<sequence>MTWADGTVTSTTINADGTYIDMMGEDETARGTWEVKDGKSCLTPEGGAELCWTDSEPAADGSWTATADDGTTVTVAKASNATG</sequence>